<name>A0A1E3VG19_9HYPH</name>
<feature type="compositionally biased region" description="Low complexity" evidence="1">
    <location>
        <begin position="80"/>
        <end position="95"/>
    </location>
</feature>
<proteinExistence type="predicted"/>
<feature type="region of interest" description="Disordered" evidence="1">
    <location>
        <begin position="80"/>
        <end position="114"/>
    </location>
</feature>
<evidence type="ECO:0000313" key="2">
    <source>
        <dbReference type="EMBL" id="ODR91816.1"/>
    </source>
</evidence>
<dbReference type="AlphaFoldDB" id="A0A1E3VG19"/>
<dbReference type="Proteomes" id="UP000094342">
    <property type="component" value="Unassembled WGS sequence"/>
</dbReference>
<gene>
    <name evidence="2" type="ORF">A8M32_07425</name>
</gene>
<dbReference type="EMBL" id="LYBW01000051">
    <property type="protein sequence ID" value="ODR91816.1"/>
    <property type="molecule type" value="Genomic_DNA"/>
</dbReference>
<evidence type="ECO:0000256" key="1">
    <source>
        <dbReference type="SAM" id="MobiDB-lite"/>
    </source>
</evidence>
<comment type="caution">
    <text evidence="2">The sequence shown here is derived from an EMBL/GenBank/DDBJ whole genome shotgun (WGS) entry which is preliminary data.</text>
</comment>
<accession>A0A1E3VG19</accession>
<sequence>MGDWQPGGGVLPILSIRRREEDDVASNSFELMLGSYWLTGDQSAASWLITLVAFDGSNIASAGRFVQCNINMEDMRPAQTVVSRSSGGRGTSRAAADQRSAGEALVLSCKSGAR</sequence>
<keyword evidence="3" id="KW-1185">Reference proteome</keyword>
<protein>
    <submittedName>
        <fullName evidence="2">Uncharacterized protein</fullName>
    </submittedName>
</protein>
<organism evidence="2 3">
    <name type="scientific">Sinorhizobium alkalisoli</name>
    <dbReference type="NCBI Taxonomy" id="1752398"/>
    <lineage>
        <taxon>Bacteria</taxon>
        <taxon>Pseudomonadati</taxon>
        <taxon>Pseudomonadota</taxon>
        <taxon>Alphaproteobacteria</taxon>
        <taxon>Hyphomicrobiales</taxon>
        <taxon>Rhizobiaceae</taxon>
        <taxon>Sinorhizobium/Ensifer group</taxon>
        <taxon>Sinorhizobium</taxon>
    </lineage>
</organism>
<reference evidence="3" key="1">
    <citation type="submission" date="2016-05" db="EMBL/GenBank/DDBJ databases">
        <authorList>
            <person name="Li Y."/>
        </authorList>
    </citation>
    <scope>NUCLEOTIDE SEQUENCE [LARGE SCALE GENOMIC DNA]</scope>
    <source>
        <strain evidence="3">YIC4027</strain>
    </source>
</reference>
<evidence type="ECO:0000313" key="3">
    <source>
        <dbReference type="Proteomes" id="UP000094342"/>
    </source>
</evidence>